<organism evidence="2 3">
    <name type="scientific">Gemmata massiliana</name>
    <dbReference type="NCBI Taxonomy" id="1210884"/>
    <lineage>
        <taxon>Bacteria</taxon>
        <taxon>Pseudomonadati</taxon>
        <taxon>Planctomycetota</taxon>
        <taxon>Planctomycetia</taxon>
        <taxon>Gemmatales</taxon>
        <taxon>Gemmataceae</taxon>
        <taxon>Gemmata</taxon>
    </lineage>
</organism>
<keyword evidence="1" id="KW-0175">Coiled coil</keyword>
<proteinExistence type="predicted"/>
<reference evidence="2 3" key="1">
    <citation type="submission" date="2019-05" db="EMBL/GenBank/DDBJ databases">
        <authorList>
            <consortium name="Science for Life Laboratories"/>
        </authorList>
    </citation>
    <scope>NUCLEOTIDE SEQUENCE [LARGE SCALE GENOMIC DNA]</scope>
    <source>
        <strain evidence="2">Soil9</strain>
    </source>
</reference>
<sequence>MVEIGAIISFSEWVDQKSASINSDLSQALKAARAELESVITDREEQEAVLKEYQKLAEEAVKKDRKPMVLKMAWGAITAIVSAAECLPSLTKLGQLLHIIPKESVAS</sequence>
<evidence type="ECO:0008006" key="4">
    <source>
        <dbReference type="Google" id="ProtNLM"/>
    </source>
</evidence>
<name>A0A6P2CW25_9BACT</name>
<evidence type="ECO:0000313" key="2">
    <source>
        <dbReference type="EMBL" id="VTR92807.1"/>
    </source>
</evidence>
<dbReference type="KEGG" id="gms:SOIL9_49070"/>
<dbReference type="EMBL" id="LR593886">
    <property type="protein sequence ID" value="VTR92807.1"/>
    <property type="molecule type" value="Genomic_DNA"/>
</dbReference>
<gene>
    <name evidence="2" type="ORF">SOIL9_49070</name>
</gene>
<protein>
    <recommendedName>
        <fullName evidence="4">Coil containing protein</fullName>
    </recommendedName>
</protein>
<feature type="coiled-coil region" evidence="1">
    <location>
        <begin position="22"/>
        <end position="63"/>
    </location>
</feature>
<dbReference type="AlphaFoldDB" id="A0A6P2CW25"/>
<evidence type="ECO:0000256" key="1">
    <source>
        <dbReference type="SAM" id="Coils"/>
    </source>
</evidence>
<keyword evidence="3" id="KW-1185">Reference proteome</keyword>
<accession>A0A6P2CW25</accession>
<dbReference type="Proteomes" id="UP000464178">
    <property type="component" value="Chromosome"/>
</dbReference>
<evidence type="ECO:0000313" key="3">
    <source>
        <dbReference type="Proteomes" id="UP000464178"/>
    </source>
</evidence>